<dbReference type="Proteomes" id="UP001595859">
    <property type="component" value="Unassembled WGS sequence"/>
</dbReference>
<name>A0ABV9S923_9PSEU</name>
<organism evidence="1 2">
    <name type="scientific">Actinophytocola glycyrrhizae</name>
    <dbReference type="NCBI Taxonomy" id="2044873"/>
    <lineage>
        <taxon>Bacteria</taxon>
        <taxon>Bacillati</taxon>
        <taxon>Actinomycetota</taxon>
        <taxon>Actinomycetes</taxon>
        <taxon>Pseudonocardiales</taxon>
        <taxon>Pseudonocardiaceae</taxon>
    </lineage>
</organism>
<dbReference type="RefSeq" id="WP_378059241.1">
    <property type="nucleotide sequence ID" value="NZ_JBHSIS010000017.1"/>
</dbReference>
<evidence type="ECO:0000313" key="2">
    <source>
        <dbReference type="Proteomes" id="UP001595859"/>
    </source>
</evidence>
<dbReference type="CDD" id="cd00882">
    <property type="entry name" value="Ras_like_GTPase"/>
    <property type="match status" value="1"/>
</dbReference>
<dbReference type="SUPFAM" id="SSF52540">
    <property type="entry name" value="P-loop containing nucleoside triphosphate hydrolases"/>
    <property type="match status" value="1"/>
</dbReference>
<comment type="caution">
    <text evidence="1">The sequence shown here is derived from an EMBL/GenBank/DDBJ whole genome shotgun (WGS) entry which is preliminary data.</text>
</comment>
<dbReference type="Gene3D" id="3.40.50.300">
    <property type="entry name" value="P-loop containing nucleotide triphosphate hydrolases"/>
    <property type="match status" value="1"/>
</dbReference>
<dbReference type="EMBL" id="JBHSIS010000017">
    <property type="protein sequence ID" value="MFC4857253.1"/>
    <property type="molecule type" value="Genomic_DNA"/>
</dbReference>
<evidence type="ECO:0000313" key="1">
    <source>
        <dbReference type="EMBL" id="MFC4857253.1"/>
    </source>
</evidence>
<proteinExistence type="predicted"/>
<dbReference type="InterPro" id="IPR027417">
    <property type="entry name" value="P-loop_NTPase"/>
</dbReference>
<protein>
    <submittedName>
        <fullName evidence="1">GTPase domain-containing protein</fullName>
    </submittedName>
</protein>
<accession>A0ABV9S923</accession>
<keyword evidence="2" id="KW-1185">Reference proteome</keyword>
<sequence>MPIPLIIWAAAGAAGTAGAYLARRQVRKPLELAVLGQRLVGKTRLINTWRGEWEPPGRTQAPTKVTPVAVSTGKQVLNVDKKFVFRQLVDISGGDESAKSLGTLLTSAAAVLYLLDARTLAREEQRARWQGQADDWARVQLDASRLVRATSARRVVFVVTHSDLDARCDRMSHDDYRDLLARQLADVMATVGDAAKVRLVAGSLVDPPRARALSDSIIEHLL</sequence>
<gene>
    <name evidence="1" type="ORF">ACFPCV_27470</name>
</gene>
<reference evidence="2" key="1">
    <citation type="journal article" date="2019" name="Int. J. Syst. Evol. Microbiol.">
        <title>The Global Catalogue of Microorganisms (GCM) 10K type strain sequencing project: providing services to taxonomists for standard genome sequencing and annotation.</title>
        <authorList>
            <consortium name="The Broad Institute Genomics Platform"/>
            <consortium name="The Broad Institute Genome Sequencing Center for Infectious Disease"/>
            <person name="Wu L."/>
            <person name="Ma J."/>
        </authorList>
    </citation>
    <scope>NUCLEOTIDE SEQUENCE [LARGE SCALE GENOMIC DNA]</scope>
    <source>
        <strain evidence="2">ZS-22-S1</strain>
    </source>
</reference>